<keyword evidence="1" id="KW-1133">Transmembrane helix</keyword>
<dbReference type="Proteomes" id="UP000233551">
    <property type="component" value="Unassembled WGS sequence"/>
</dbReference>
<organism evidence="2 3">
    <name type="scientific">Punica granatum</name>
    <name type="common">Pomegranate</name>
    <dbReference type="NCBI Taxonomy" id="22663"/>
    <lineage>
        <taxon>Eukaryota</taxon>
        <taxon>Viridiplantae</taxon>
        <taxon>Streptophyta</taxon>
        <taxon>Embryophyta</taxon>
        <taxon>Tracheophyta</taxon>
        <taxon>Spermatophyta</taxon>
        <taxon>Magnoliopsida</taxon>
        <taxon>eudicotyledons</taxon>
        <taxon>Gunneridae</taxon>
        <taxon>Pentapetalae</taxon>
        <taxon>rosids</taxon>
        <taxon>malvids</taxon>
        <taxon>Myrtales</taxon>
        <taxon>Lythraceae</taxon>
        <taxon>Punica</taxon>
    </lineage>
</organism>
<dbReference type="EMBL" id="PGOL01000342">
    <property type="protein sequence ID" value="PKI72057.1"/>
    <property type="molecule type" value="Genomic_DNA"/>
</dbReference>
<protein>
    <submittedName>
        <fullName evidence="2">Uncharacterized protein</fullName>
    </submittedName>
</protein>
<comment type="caution">
    <text evidence="2">The sequence shown here is derived from an EMBL/GenBank/DDBJ whole genome shotgun (WGS) entry which is preliminary data.</text>
</comment>
<keyword evidence="1" id="KW-0472">Membrane</keyword>
<dbReference type="AlphaFoldDB" id="A0A2I0KU93"/>
<gene>
    <name evidence="2" type="ORF">CRG98_007552</name>
</gene>
<reference evidence="2 3" key="1">
    <citation type="submission" date="2017-11" db="EMBL/GenBank/DDBJ databases">
        <title>De-novo sequencing of pomegranate (Punica granatum L.) genome.</title>
        <authorList>
            <person name="Akparov Z."/>
            <person name="Amiraslanov A."/>
            <person name="Hajiyeva S."/>
            <person name="Abbasov M."/>
            <person name="Kaur K."/>
            <person name="Hamwieh A."/>
            <person name="Solovyev V."/>
            <person name="Salamov A."/>
            <person name="Braich B."/>
            <person name="Kosarev P."/>
            <person name="Mahmoud A."/>
            <person name="Hajiyev E."/>
            <person name="Babayeva S."/>
            <person name="Izzatullayeva V."/>
            <person name="Mammadov A."/>
            <person name="Mammadov A."/>
            <person name="Sharifova S."/>
            <person name="Ojaghi J."/>
            <person name="Eynullazada K."/>
            <person name="Bayramov B."/>
            <person name="Abdulazimova A."/>
            <person name="Shahmuradov I."/>
        </authorList>
    </citation>
    <scope>NUCLEOTIDE SEQUENCE [LARGE SCALE GENOMIC DNA]</scope>
    <source>
        <strain evidence="3">cv. AG2017</strain>
        <tissue evidence="2">Leaf</tissue>
    </source>
</reference>
<keyword evidence="3" id="KW-1185">Reference proteome</keyword>
<accession>A0A2I0KU93</accession>
<name>A0A2I0KU93_PUNGR</name>
<evidence type="ECO:0000313" key="2">
    <source>
        <dbReference type="EMBL" id="PKI72057.1"/>
    </source>
</evidence>
<feature type="transmembrane region" description="Helical" evidence="1">
    <location>
        <begin position="20"/>
        <end position="38"/>
    </location>
</feature>
<evidence type="ECO:0000313" key="3">
    <source>
        <dbReference type="Proteomes" id="UP000233551"/>
    </source>
</evidence>
<keyword evidence="1" id="KW-0812">Transmembrane</keyword>
<sequence length="118" mass="14093">MDRFSEIETVGRGLPSWRRLLQVYVQWGLLCLWLLLIIRQRWLHGFFWTGVVLFPPGIPTRWTETVGVEKRSGVVRWERWLRVKLERELLVMRMDLSSKSVGSLELIGKSIRSEKERR</sequence>
<evidence type="ECO:0000256" key="1">
    <source>
        <dbReference type="SAM" id="Phobius"/>
    </source>
</evidence>
<proteinExistence type="predicted"/>